<sequence length="564" mass="63327">MPSNDGPAFKKKNVSKKEPQIYLKKGFVYRRLVNCEFACLFQYCTLGGGSPKPQWCALRNFTGVMSSILFRIECSEEVLNDPKKFLRFLRNFHESNNIIIDVESVPRELFFHSLFTISRTTKEMIRTMIAEIGDPVPFPQYSEGTLLRPYHFLCSMTKMAAYGFPMAYGSEFIPTKENYKMVSESSPVFILDCEMCRDYLGVPILTRISLIDESGKILIDTLVKPVEAIKDYCTQWSGISKESLEGVTTTLKDVQNAITSLLPEDAIICGHSIHFDLIALKMCHPFCIDVSLLFNITGNENHRTGLKKLVSLFLGDNIQASKGGHCSVEDCKATLKLFNLKLSHGLSYGNVALGFNISKLDKSVKKDNEDSSSSDEDDEKILKPKLCSKCNEKFAMTCPISDCSCLQDSPKNCVKCLTKLWKPQPTPSEGTTKFCFREALRDAFKWGSASLINSLDTPMNTVMCAVKNPNEFIPKPNKNCKLIDVSNFEMSKVVKDVASEASAHRFSVIEIELNDAENDYSLFDSEMSNFINKGVMKNTLCAFVFTSKFQTVAYLKVKDSISVC</sequence>
<keyword evidence="2" id="KW-0378">Hydrolase</keyword>
<accession>A0A914Y8T0</accession>
<keyword evidence="5" id="KW-1185">Reference proteome</keyword>
<dbReference type="GO" id="GO:0003676">
    <property type="term" value="F:nucleic acid binding"/>
    <property type="evidence" value="ECO:0007669"/>
    <property type="project" value="InterPro"/>
</dbReference>
<dbReference type="GO" id="GO:0005634">
    <property type="term" value="C:nucleus"/>
    <property type="evidence" value="ECO:0007669"/>
    <property type="project" value="TreeGrafter"/>
</dbReference>
<dbReference type="Proteomes" id="UP000887577">
    <property type="component" value="Unplaced"/>
</dbReference>
<evidence type="ECO:0000259" key="4">
    <source>
        <dbReference type="SMART" id="SM00479"/>
    </source>
</evidence>
<dbReference type="InterPro" id="IPR012337">
    <property type="entry name" value="RNaseH-like_sf"/>
</dbReference>
<reference evidence="6" key="1">
    <citation type="submission" date="2022-11" db="UniProtKB">
        <authorList>
            <consortium name="WormBaseParasite"/>
        </authorList>
    </citation>
    <scope>IDENTIFICATION</scope>
</reference>
<dbReference type="Gene3D" id="3.30.420.10">
    <property type="entry name" value="Ribonuclease H-like superfamily/Ribonuclease H"/>
    <property type="match status" value="1"/>
</dbReference>
<evidence type="ECO:0000313" key="5">
    <source>
        <dbReference type="Proteomes" id="UP000887577"/>
    </source>
</evidence>
<feature type="domain" description="Exonuclease" evidence="4">
    <location>
        <begin position="187"/>
        <end position="347"/>
    </location>
</feature>
<dbReference type="Pfam" id="PF00929">
    <property type="entry name" value="RNase_T"/>
    <property type="match status" value="1"/>
</dbReference>
<evidence type="ECO:0000256" key="3">
    <source>
        <dbReference type="ARBA" id="ARBA00022839"/>
    </source>
</evidence>
<keyword evidence="3" id="KW-0269">Exonuclease</keyword>
<dbReference type="SMART" id="SM00479">
    <property type="entry name" value="EXOIII"/>
    <property type="match status" value="1"/>
</dbReference>
<dbReference type="InterPro" id="IPR047021">
    <property type="entry name" value="REXO1/3/4-like"/>
</dbReference>
<dbReference type="WBParaSite" id="PSU_v2.g15862.t1">
    <property type="protein sequence ID" value="PSU_v2.g15862.t1"/>
    <property type="gene ID" value="PSU_v2.g15862"/>
</dbReference>
<dbReference type="SUPFAM" id="SSF53098">
    <property type="entry name" value="Ribonuclease H-like"/>
    <property type="match status" value="1"/>
</dbReference>
<dbReference type="PANTHER" id="PTHR12801">
    <property type="entry name" value="RNA EXONUCLEASE REXO1 / RECO3 FAMILY MEMBER-RELATED"/>
    <property type="match status" value="1"/>
</dbReference>
<dbReference type="PANTHER" id="PTHR12801:SF82">
    <property type="entry name" value="RNA EXONUCLEASE 5"/>
    <property type="match status" value="1"/>
</dbReference>
<keyword evidence="1" id="KW-0540">Nuclease</keyword>
<dbReference type="InterPro" id="IPR013520">
    <property type="entry name" value="Ribonucl_H"/>
</dbReference>
<organism evidence="5 6">
    <name type="scientific">Panagrolaimus superbus</name>
    <dbReference type="NCBI Taxonomy" id="310955"/>
    <lineage>
        <taxon>Eukaryota</taxon>
        <taxon>Metazoa</taxon>
        <taxon>Ecdysozoa</taxon>
        <taxon>Nematoda</taxon>
        <taxon>Chromadorea</taxon>
        <taxon>Rhabditida</taxon>
        <taxon>Tylenchina</taxon>
        <taxon>Panagrolaimomorpha</taxon>
        <taxon>Panagrolaimoidea</taxon>
        <taxon>Panagrolaimidae</taxon>
        <taxon>Panagrolaimus</taxon>
    </lineage>
</organism>
<protein>
    <submittedName>
        <fullName evidence="6">Exonuclease domain-containing protein</fullName>
    </submittedName>
</protein>
<dbReference type="CDD" id="cd06145">
    <property type="entry name" value="REX1_like"/>
    <property type="match status" value="1"/>
</dbReference>
<evidence type="ECO:0000256" key="1">
    <source>
        <dbReference type="ARBA" id="ARBA00022722"/>
    </source>
</evidence>
<proteinExistence type="predicted"/>
<dbReference type="InterPro" id="IPR034922">
    <property type="entry name" value="REX1-like_exo"/>
</dbReference>
<dbReference type="AlphaFoldDB" id="A0A914Y8T0"/>
<dbReference type="InterPro" id="IPR036397">
    <property type="entry name" value="RNaseH_sf"/>
</dbReference>
<evidence type="ECO:0000313" key="6">
    <source>
        <dbReference type="WBParaSite" id="PSU_v2.g15862.t1"/>
    </source>
</evidence>
<dbReference type="GO" id="GO:0004527">
    <property type="term" value="F:exonuclease activity"/>
    <property type="evidence" value="ECO:0007669"/>
    <property type="project" value="UniProtKB-KW"/>
</dbReference>
<evidence type="ECO:0000256" key="2">
    <source>
        <dbReference type="ARBA" id="ARBA00022801"/>
    </source>
</evidence>
<name>A0A914Y8T0_9BILA</name>